<sequence>MLPLRNDNNNSPSEDAFLLPTQQTFQKILDMVYENESEALVDYHQRLIHGQQGFLKDTRTFRKIPNFQDPLYKQLAAILRSEPLLYMSTHFKLRRVDQWDFITPLSLLKELHSQLSAFPKLFEGIRNFYADSFDNPY</sequence>
<reference evidence="1 2" key="1">
    <citation type="submission" date="2021-06" db="EMBL/GenBank/DDBJ databases">
        <title>Caerostris extrusa draft genome.</title>
        <authorList>
            <person name="Kono N."/>
            <person name="Arakawa K."/>
        </authorList>
    </citation>
    <scope>NUCLEOTIDE SEQUENCE [LARGE SCALE GENOMIC DNA]</scope>
</reference>
<dbReference type="AlphaFoldDB" id="A0AAV4M4S2"/>
<proteinExistence type="predicted"/>
<organism evidence="1 2">
    <name type="scientific">Caerostris extrusa</name>
    <name type="common">Bark spider</name>
    <name type="synonym">Caerostris bankana</name>
    <dbReference type="NCBI Taxonomy" id="172846"/>
    <lineage>
        <taxon>Eukaryota</taxon>
        <taxon>Metazoa</taxon>
        <taxon>Ecdysozoa</taxon>
        <taxon>Arthropoda</taxon>
        <taxon>Chelicerata</taxon>
        <taxon>Arachnida</taxon>
        <taxon>Araneae</taxon>
        <taxon>Araneomorphae</taxon>
        <taxon>Entelegynae</taxon>
        <taxon>Araneoidea</taxon>
        <taxon>Araneidae</taxon>
        <taxon>Caerostris</taxon>
    </lineage>
</organism>
<dbReference type="Proteomes" id="UP001054945">
    <property type="component" value="Unassembled WGS sequence"/>
</dbReference>
<name>A0AAV4M4S2_CAEEX</name>
<evidence type="ECO:0000313" key="2">
    <source>
        <dbReference type="Proteomes" id="UP001054945"/>
    </source>
</evidence>
<evidence type="ECO:0000313" key="1">
    <source>
        <dbReference type="EMBL" id="GIX67210.1"/>
    </source>
</evidence>
<protein>
    <submittedName>
        <fullName evidence="1">Uncharacterized protein</fullName>
    </submittedName>
</protein>
<accession>A0AAV4M4S2</accession>
<comment type="caution">
    <text evidence="1">The sequence shown here is derived from an EMBL/GenBank/DDBJ whole genome shotgun (WGS) entry which is preliminary data.</text>
</comment>
<keyword evidence="2" id="KW-1185">Reference proteome</keyword>
<dbReference type="EMBL" id="BPLR01019383">
    <property type="protein sequence ID" value="GIX67210.1"/>
    <property type="molecule type" value="Genomic_DNA"/>
</dbReference>
<gene>
    <name evidence="1" type="ORF">CEXT_472541</name>
</gene>